<comment type="caution">
    <text evidence="1">The sequence shown here is derived from an EMBL/GenBank/DDBJ whole genome shotgun (WGS) entry which is preliminary data.</text>
</comment>
<organism evidence="1 2">
    <name type="scientific">Neophaeococcomyces mojaviensis</name>
    <dbReference type="NCBI Taxonomy" id="3383035"/>
    <lineage>
        <taxon>Eukaryota</taxon>
        <taxon>Fungi</taxon>
        <taxon>Dikarya</taxon>
        <taxon>Ascomycota</taxon>
        <taxon>Pezizomycotina</taxon>
        <taxon>Eurotiomycetes</taxon>
        <taxon>Chaetothyriomycetidae</taxon>
        <taxon>Chaetothyriales</taxon>
        <taxon>Chaetothyriales incertae sedis</taxon>
        <taxon>Neophaeococcomyces</taxon>
    </lineage>
</organism>
<keyword evidence="2" id="KW-1185">Reference proteome</keyword>
<protein>
    <submittedName>
        <fullName evidence="1">Uncharacterized protein</fullName>
    </submittedName>
</protein>
<gene>
    <name evidence="1" type="ORF">H2198_001808</name>
</gene>
<name>A0ACC3AFT2_9EURO</name>
<proteinExistence type="predicted"/>
<evidence type="ECO:0000313" key="1">
    <source>
        <dbReference type="EMBL" id="KAJ9661632.1"/>
    </source>
</evidence>
<accession>A0ACC3AFT2</accession>
<dbReference type="EMBL" id="JAPDRQ010000021">
    <property type="protein sequence ID" value="KAJ9661632.1"/>
    <property type="molecule type" value="Genomic_DNA"/>
</dbReference>
<evidence type="ECO:0000313" key="2">
    <source>
        <dbReference type="Proteomes" id="UP001172386"/>
    </source>
</evidence>
<dbReference type="Proteomes" id="UP001172386">
    <property type="component" value="Unassembled WGS sequence"/>
</dbReference>
<sequence length="700" mass="77626">MPTQRIPVGPRARFKERVQPCNMRNSSANRPQIQPPRTVIARLAGVPSSVHENHPWHHAILKLEKVLGRPYRDMKKLDKMTGRCLRAGRDKNYILADAVRKVHSLKNLPLQGRLSQPAPETDQLHFFKSMITGEYYIKAGLRTLDTYQPGRDERQDAKMIMAAAFFIEDPPETDSERNAVKKKDPFASPPAPSAPSGALTVNSPINAHGLTWPPPITAPIMPTPSETQIASALSESHGEHDKSLGEQSITIQVQANEKDINKSFVQINPRKKPNPLECYNLNFGNRIEQAILKIDKWASDWLAGNFGNTDVAWESFEYRLAMSDIIKDCEVFEDDVKMRPYVIPAKRGYEAINAGHFLTKRLREGQQPPTDQFSSASWSRETTNTKKRLKLDHTAELQSGYRATGHGRNVKCLRYSGGISSLHAAMPLHHLAKPDIHNELTSTAHSARTPTTSSPYIKRESTQTPSSSQLQPPSPRQLQPDDRFDSWKELRSSNDKVSSNRSPPDVCMKLRPTTVKAAKLDGSVDQPIAQPKNFAANRGFIALTCSSSNNEKEDSSIETSHRDSSSAARQLNIDLANAQKPQPIKTPPTELLPTSQSRSQDTGFGNYVSTNEKTTTIDIDPHTTVSPFLVAASAFIPASPNTGAAETETRLRLPSNSTLSHLLSITDGARSLKYRSSVPVLSSSSPRYDVAAVHDRVEEE</sequence>
<reference evidence="1" key="1">
    <citation type="submission" date="2022-10" db="EMBL/GenBank/DDBJ databases">
        <title>Culturing micro-colonial fungi from biological soil crusts in the Mojave desert and describing Neophaeococcomyces mojavensis, and introducing the new genera and species Taxawa tesnikishii.</title>
        <authorList>
            <person name="Kurbessoian T."/>
            <person name="Stajich J.E."/>
        </authorList>
    </citation>
    <scope>NUCLEOTIDE SEQUENCE</scope>
    <source>
        <strain evidence="1">JES_112</strain>
    </source>
</reference>